<organism evidence="2">
    <name type="scientific">bioreactor metagenome</name>
    <dbReference type="NCBI Taxonomy" id="1076179"/>
    <lineage>
        <taxon>unclassified sequences</taxon>
        <taxon>metagenomes</taxon>
        <taxon>ecological metagenomes</taxon>
    </lineage>
</organism>
<evidence type="ECO:0000313" key="2">
    <source>
        <dbReference type="EMBL" id="MPM28089.1"/>
    </source>
</evidence>
<keyword evidence="1" id="KW-1133">Transmembrane helix</keyword>
<feature type="transmembrane region" description="Helical" evidence="1">
    <location>
        <begin position="163"/>
        <end position="187"/>
    </location>
</feature>
<feature type="transmembrane region" description="Helical" evidence="1">
    <location>
        <begin position="519"/>
        <end position="538"/>
    </location>
</feature>
<name>A0A644YID5_9ZZZZ</name>
<protein>
    <submittedName>
        <fullName evidence="2">Uncharacterized protein</fullName>
    </submittedName>
</protein>
<keyword evidence="1" id="KW-0812">Transmembrane</keyword>
<dbReference type="EMBL" id="VSSQ01005161">
    <property type="protein sequence ID" value="MPM28089.1"/>
    <property type="molecule type" value="Genomic_DNA"/>
</dbReference>
<reference evidence="2" key="1">
    <citation type="submission" date="2019-08" db="EMBL/GenBank/DDBJ databases">
        <authorList>
            <person name="Kucharzyk K."/>
            <person name="Murdoch R.W."/>
            <person name="Higgins S."/>
            <person name="Loffler F."/>
        </authorList>
    </citation>
    <scope>NUCLEOTIDE SEQUENCE</scope>
</reference>
<feature type="transmembrane region" description="Helical" evidence="1">
    <location>
        <begin position="126"/>
        <end position="151"/>
    </location>
</feature>
<feature type="transmembrane region" description="Helical" evidence="1">
    <location>
        <begin position="375"/>
        <end position="394"/>
    </location>
</feature>
<keyword evidence="1" id="KW-0472">Membrane</keyword>
<feature type="transmembrane region" description="Helical" evidence="1">
    <location>
        <begin position="258"/>
        <end position="283"/>
    </location>
</feature>
<gene>
    <name evidence="2" type="ORF">SDC9_74608</name>
</gene>
<proteinExistence type="predicted"/>
<dbReference type="AlphaFoldDB" id="A0A644YID5"/>
<feature type="transmembrane region" description="Helical" evidence="1">
    <location>
        <begin position="448"/>
        <end position="469"/>
    </location>
</feature>
<comment type="caution">
    <text evidence="2">The sequence shown here is derived from an EMBL/GenBank/DDBJ whole genome shotgun (WGS) entry which is preliminary data.</text>
</comment>
<feature type="transmembrane region" description="Helical" evidence="1">
    <location>
        <begin position="332"/>
        <end position="355"/>
    </location>
</feature>
<feature type="transmembrane region" description="Helical" evidence="1">
    <location>
        <begin position="490"/>
        <end position="513"/>
    </location>
</feature>
<sequence>MSWRTIYLLIKAYWLGNKPIASALERLSFQRKGSRSSLLSVVIGLMLLVMFVYFSLLLGLNYYSYQTLGLLIDQPLMGLFIASALSFFGLLLFSFTSIHDFLYTAKDILMVRTLKVGDASASLSRLILLYLHYAPLYWFLTLPALVVGSFIQGVSISYVLYSLLYLLFGPILPLCCSVLVALILIGASRGKRFRFLEEIAPMILLVLFIVGISASFTRNLGEDSLLDFQYEAMLATVAPLLTSLLEKLPLFTLQAKQMFSFSSSLLMVAINGIFVLLTSIAVVRTYQANFSKLLSNQSTRSRRKRAYEFKANSQVSALLKRELVVIRSNSSFLFELVGELFIPVILIVVYMLTGVMDEMAVLADTLKDFPFFEQILFLIMLLVANLGMLSSTSVSRQGRMFVYDRLYPVSAAVYVQAKLLLHMCLVGFPNIIYLSLSLMFFGLNPYHLLWMIPLSLTLILLGATLHLSIDYHNPKLDWTLAQQAMKSNTNGLIGLALSFVLEVVVAAFLVLPVLLGLPFIYFAAILCALALLSLRYTYRLVVTQASQALAR</sequence>
<feature type="transmembrane region" description="Helical" evidence="1">
    <location>
        <begin position="38"/>
        <end position="60"/>
    </location>
</feature>
<feature type="transmembrane region" description="Helical" evidence="1">
    <location>
        <begin position="80"/>
        <end position="105"/>
    </location>
</feature>
<accession>A0A644YID5</accession>
<evidence type="ECO:0000256" key="1">
    <source>
        <dbReference type="SAM" id="Phobius"/>
    </source>
</evidence>
<feature type="transmembrane region" description="Helical" evidence="1">
    <location>
        <begin position="199"/>
        <end position="217"/>
    </location>
</feature>